<dbReference type="AlphaFoldDB" id="A0A7V9Z5D8"/>
<keyword evidence="3" id="KW-1185">Reference proteome</keyword>
<dbReference type="Proteomes" id="UP000523087">
    <property type="component" value="Unassembled WGS sequence"/>
</dbReference>
<protein>
    <submittedName>
        <fullName evidence="2">Uncharacterized protein</fullName>
    </submittedName>
</protein>
<feature type="transmembrane region" description="Helical" evidence="1">
    <location>
        <begin position="20"/>
        <end position="43"/>
    </location>
</feature>
<reference evidence="2 3" key="1">
    <citation type="submission" date="2020-07" db="EMBL/GenBank/DDBJ databases">
        <title>Genomic Encyclopedia of Type Strains, Phase IV (KMG-IV): sequencing the most valuable type-strain genomes for metagenomic binning, comparative biology and taxonomic classification.</title>
        <authorList>
            <person name="Goeker M."/>
        </authorList>
    </citation>
    <scope>NUCLEOTIDE SEQUENCE [LARGE SCALE GENOMIC DNA]</scope>
    <source>
        <strain evidence="2 3">DSM 15730</strain>
    </source>
</reference>
<comment type="caution">
    <text evidence="2">The sequence shown here is derived from an EMBL/GenBank/DDBJ whole genome shotgun (WGS) entry which is preliminary data.</text>
</comment>
<evidence type="ECO:0000256" key="1">
    <source>
        <dbReference type="SAM" id="Phobius"/>
    </source>
</evidence>
<keyword evidence="1" id="KW-0472">Membrane</keyword>
<dbReference type="EMBL" id="JACDUT010000003">
    <property type="protein sequence ID" value="MBA2874377.1"/>
    <property type="molecule type" value="Genomic_DNA"/>
</dbReference>
<evidence type="ECO:0000313" key="2">
    <source>
        <dbReference type="EMBL" id="MBA2874377.1"/>
    </source>
</evidence>
<keyword evidence="1" id="KW-0812">Transmembrane</keyword>
<organism evidence="2 3">
    <name type="scientific">Thermaerobacillus caldiproteolyticus</name>
    <dbReference type="NCBI Taxonomy" id="247480"/>
    <lineage>
        <taxon>Bacteria</taxon>
        <taxon>Bacillati</taxon>
        <taxon>Bacillota</taxon>
        <taxon>Bacilli</taxon>
        <taxon>Bacillales</taxon>
        <taxon>Anoxybacillaceae</taxon>
        <taxon>Thermaerobacillus</taxon>
    </lineage>
</organism>
<evidence type="ECO:0000313" key="3">
    <source>
        <dbReference type="Proteomes" id="UP000523087"/>
    </source>
</evidence>
<name>A0A7V9Z5D8_9BACL</name>
<sequence>MPEKLTRQIVGYVKHAWTDSFSFVFIVGLGIIALGVLTASFVGDSRIQRDMEKKEVHAVTD</sequence>
<keyword evidence="1" id="KW-1133">Transmembrane helix</keyword>
<proteinExistence type="predicted"/>
<dbReference type="RefSeq" id="WP_233414477.1">
    <property type="nucleotide sequence ID" value="NZ_JACDUT010000003.1"/>
</dbReference>
<gene>
    <name evidence="2" type="ORF">HNR31_001147</name>
</gene>
<accession>A0A7V9Z5D8</accession>